<keyword evidence="2" id="KW-1185">Reference proteome</keyword>
<accession>A0A5C3KKQ3</accession>
<dbReference type="Proteomes" id="UP000307440">
    <property type="component" value="Unassembled WGS sequence"/>
</dbReference>
<evidence type="ECO:0000313" key="1">
    <source>
        <dbReference type="EMBL" id="TFK20820.1"/>
    </source>
</evidence>
<reference evidence="1 2" key="1">
    <citation type="journal article" date="2019" name="Nat. Ecol. Evol.">
        <title>Megaphylogeny resolves global patterns of mushroom evolution.</title>
        <authorList>
            <person name="Varga T."/>
            <person name="Krizsan K."/>
            <person name="Foldi C."/>
            <person name="Dima B."/>
            <person name="Sanchez-Garcia M."/>
            <person name="Sanchez-Ramirez S."/>
            <person name="Szollosi G.J."/>
            <person name="Szarkandi J.G."/>
            <person name="Papp V."/>
            <person name="Albert L."/>
            <person name="Andreopoulos W."/>
            <person name="Angelini C."/>
            <person name="Antonin V."/>
            <person name="Barry K.W."/>
            <person name="Bougher N.L."/>
            <person name="Buchanan P."/>
            <person name="Buyck B."/>
            <person name="Bense V."/>
            <person name="Catcheside P."/>
            <person name="Chovatia M."/>
            <person name="Cooper J."/>
            <person name="Damon W."/>
            <person name="Desjardin D."/>
            <person name="Finy P."/>
            <person name="Geml J."/>
            <person name="Haridas S."/>
            <person name="Hughes K."/>
            <person name="Justo A."/>
            <person name="Karasinski D."/>
            <person name="Kautmanova I."/>
            <person name="Kiss B."/>
            <person name="Kocsube S."/>
            <person name="Kotiranta H."/>
            <person name="LaButti K.M."/>
            <person name="Lechner B.E."/>
            <person name="Liimatainen K."/>
            <person name="Lipzen A."/>
            <person name="Lukacs Z."/>
            <person name="Mihaltcheva S."/>
            <person name="Morgado L.N."/>
            <person name="Niskanen T."/>
            <person name="Noordeloos M.E."/>
            <person name="Ohm R.A."/>
            <person name="Ortiz-Santana B."/>
            <person name="Ovrebo C."/>
            <person name="Racz N."/>
            <person name="Riley R."/>
            <person name="Savchenko A."/>
            <person name="Shiryaev A."/>
            <person name="Soop K."/>
            <person name="Spirin V."/>
            <person name="Szebenyi C."/>
            <person name="Tomsovsky M."/>
            <person name="Tulloss R.E."/>
            <person name="Uehling J."/>
            <person name="Grigoriev I.V."/>
            <person name="Vagvolgyi C."/>
            <person name="Papp T."/>
            <person name="Martin F.M."/>
            <person name="Miettinen O."/>
            <person name="Hibbett D.S."/>
            <person name="Nagy L.G."/>
        </authorList>
    </citation>
    <scope>NUCLEOTIDE SEQUENCE [LARGE SCALE GENOMIC DNA]</scope>
    <source>
        <strain evidence="1 2">CBS 121175</strain>
    </source>
</reference>
<dbReference type="AlphaFoldDB" id="A0A5C3KKQ3"/>
<dbReference type="OrthoDB" id="3037028at2759"/>
<gene>
    <name evidence="1" type="ORF">FA15DRAFT_546552</name>
</gene>
<name>A0A5C3KKQ3_COPMA</name>
<evidence type="ECO:0000313" key="2">
    <source>
        <dbReference type="Proteomes" id="UP000307440"/>
    </source>
</evidence>
<organism evidence="1 2">
    <name type="scientific">Coprinopsis marcescibilis</name>
    <name type="common">Agaric fungus</name>
    <name type="synonym">Psathyrella marcescibilis</name>
    <dbReference type="NCBI Taxonomy" id="230819"/>
    <lineage>
        <taxon>Eukaryota</taxon>
        <taxon>Fungi</taxon>
        <taxon>Dikarya</taxon>
        <taxon>Basidiomycota</taxon>
        <taxon>Agaricomycotina</taxon>
        <taxon>Agaricomycetes</taxon>
        <taxon>Agaricomycetidae</taxon>
        <taxon>Agaricales</taxon>
        <taxon>Agaricineae</taxon>
        <taxon>Psathyrellaceae</taxon>
        <taxon>Coprinopsis</taxon>
    </lineage>
</organism>
<dbReference type="STRING" id="230819.A0A5C3KKQ3"/>
<feature type="non-terminal residue" evidence="1">
    <location>
        <position position="1"/>
    </location>
</feature>
<feature type="non-terminal residue" evidence="1">
    <location>
        <position position="161"/>
    </location>
</feature>
<proteinExistence type="predicted"/>
<protein>
    <recommendedName>
        <fullName evidence="3">Reverse transcriptase RNase H-like domain-containing protein</fullName>
    </recommendedName>
</protein>
<dbReference type="EMBL" id="ML210287">
    <property type="protein sequence ID" value="TFK20820.1"/>
    <property type="molecule type" value="Genomic_DNA"/>
</dbReference>
<evidence type="ECO:0008006" key="3">
    <source>
        <dbReference type="Google" id="ProtNLM"/>
    </source>
</evidence>
<sequence length="161" mass="18523">YSQSKYKLFGLFRVLKDVRLYIIGVQNLVVEIDALYVIGMINKPDIQPNATINRWIAGILLFTFTLHHVPARLHHAANSLSHCEPSPDDSEEDDNYEGWNDKANSFHVQVTNPHFRITALLRAKDATVKDVKTFLKTLNPPSHLEGRLLKRFICYSTKFFI</sequence>